<gene>
    <name evidence="5" type="ORF">SAMN05421804_103174</name>
</gene>
<evidence type="ECO:0000259" key="4">
    <source>
        <dbReference type="PROSITE" id="PS51677"/>
    </source>
</evidence>
<evidence type="ECO:0000313" key="6">
    <source>
        <dbReference type="Proteomes" id="UP000183255"/>
    </source>
</evidence>
<organism evidence="5 6">
    <name type="scientific">Proteiniclasticum ruminis</name>
    <dbReference type="NCBI Taxonomy" id="398199"/>
    <lineage>
        <taxon>Bacteria</taxon>
        <taxon>Bacillati</taxon>
        <taxon>Bacillota</taxon>
        <taxon>Clostridia</taxon>
        <taxon>Eubacteriales</taxon>
        <taxon>Clostridiaceae</taxon>
        <taxon>Proteiniclasticum</taxon>
    </lineage>
</organism>
<sequence>MDEHIYRRNSFKQREKMRKKRKRRKIFFSSVGVVLVLGAGGLFLKNTLLPMIYKVEDSFEKAPEPEAENPGETAKIEELPEVKEFTPKRPAEKITPEKAVPEVKDLKRLKEGSNHSYEASAYAYDTADVKAWMRGKKDFEGEGKLAFLTFDDGPHKNTEKVLDVLKRRNVPGTFFLLGDTVEKNGTPELMARYIQEGHGIAVHSYSHDYGYLYPGRSARADRIVEEYEKTRSQIRGLLGEGFDTHVFRFPGGSMSWKNIEEAQSALLSEGIVDIDWNSMSGDAEPKNRRPATPEAMGQYAMKTFKDNGDRKVAVILMHDVQNATPEYLDHLIDEFEEAGFAFGILK</sequence>
<dbReference type="AlphaFoldDB" id="A0A1G8LSS7"/>
<dbReference type="PROSITE" id="PS51677">
    <property type="entry name" value="NODB"/>
    <property type="match status" value="1"/>
</dbReference>
<feature type="domain" description="NodB homology" evidence="4">
    <location>
        <begin position="144"/>
        <end position="343"/>
    </location>
</feature>
<reference evidence="5 6" key="1">
    <citation type="submission" date="2016-10" db="EMBL/GenBank/DDBJ databases">
        <authorList>
            <person name="de Groot N.N."/>
        </authorList>
    </citation>
    <scope>NUCLEOTIDE SEQUENCE [LARGE SCALE GENOMIC DNA]</scope>
    <source>
        <strain evidence="5 6">CGMCC 1.5058</strain>
    </source>
</reference>
<accession>A0A1G8LSS7</accession>
<dbReference type="GO" id="GO:0016810">
    <property type="term" value="F:hydrolase activity, acting on carbon-nitrogen (but not peptide) bonds"/>
    <property type="evidence" value="ECO:0007669"/>
    <property type="project" value="InterPro"/>
</dbReference>
<dbReference type="GO" id="GO:0046872">
    <property type="term" value="F:metal ion binding"/>
    <property type="evidence" value="ECO:0007669"/>
    <property type="project" value="UniProtKB-KW"/>
</dbReference>
<evidence type="ECO:0000256" key="2">
    <source>
        <dbReference type="ARBA" id="ARBA00022801"/>
    </source>
</evidence>
<dbReference type="PANTHER" id="PTHR10587">
    <property type="entry name" value="GLYCOSYL TRANSFERASE-RELATED"/>
    <property type="match status" value="1"/>
</dbReference>
<name>A0A1G8LSS7_9CLOT</name>
<dbReference type="Gene3D" id="3.20.20.370">
    <property type="entry name" value="Glycoside hydrolase/deacetylase"/>
    <property type="match status" value="1"/>
</dbReference>
<evidence type="ECO:0000256" key="3">
    <source>
        <dbReference type="SAM" id="Phobius"/>
    </source>
</evidence>
<dbReference type="PANTHER" id="PTHR10587:SF133">
    <property type="entry name" value="CHITIN DEACETYLASE 1-RELATED"/>
    <property type="match status" value="1"/>
</dbReference>
<proteinExistence type="predicted"/>
<dbReference type="InterPro" id="IPR050248">
    <property type="entry name" value="Polysacc_deacetylase_ArnD"/>
</dbReference>
<keyword evidence="3" id="KW-0812">Transmembrane</keyword>
<keyword evidence="2" id="KW-0378">Hydrolase</keyword>
<feature type="transmembrane region" description="Helical" evidence="3">
    <location>
        <begin position="26"/>
        <end position="44"/>
    </location>
</feature>
<dbReference type="SUPFAM" id="SSF88713">
    <property type="entry name" value="Glycoside hydrolase/deacetylase"/>
    <property type="match status" value="1"/>
</dbReference>
<dbReference type="EMBL" id="FNDZ01000003">
    <property type="protein sequence ID" value="SDI58738.1"/>
    <property type="molecule type" value="Genomic_DNA"/>
</dbReference>
<dbReference type="InterPro" id="IPR011330">
    <property type="entry name" value="Glyco_hydro/deAcase_b/a-brl"/>
</dbReference>
<evidence type="ECO:0000256" key="1">
    <source>
        <dbReference type="ARBA" id="ARBA00022723"/>
    </source>
</evidence>
<dbReference type="RefSeq" id="WP_051651542.1">
    <property type="nucleotide sequence ID" value="NZ_FNDZ01000003.1"/>
</dbReference>
<keyword evidence="1" id="KW-0479">Metal-binding</keyword>
<dbReference type="CDD" id="cd10944">
    <property type="entry name" value="CE4_SmPgdA_like"/>
    <property type="match status" value="1"/>
</dbReference>
<dbReference type="Pfam" id="PF01522">
    <property type="entry name" value="Polysacc_deac_1"/>
    <property type="match status" value="1"/>
</dbReference>
<evidence type="ECO:0000313" key="5">
    <source>
        <dbReference type="EMBL" id="SDI58738.1"/>
    </source>
</evidence>
<keyword evidence="3" id="KW-0472">Membrane</keyword>
<dbReference type="Proteomes" id="UP000183255">
    <property type="component" value="Unassembled WGS sequence"/>
</dbReference>
<dbReference type="GO" id="GO:0005975">
    <property type="term" value="P:carbohydrate metabolic process"/>
    <property type="evidence" value="ECO:0007669"/>
    <property type="project" value="InterPro"/>
</dbReference>
<dbReference type="GO" id="GO:0016020">
    <property type="term" value="C:membrane"/>
    <property type="evidence" value="ECO:0007669"/>
    <property type="project" value="TreeGrafter"/>
</dbReference>
<keyword evidence="3" id="KW-1133">Transmembrane helix</keyword>
<dbReference type="InterPro" id="IPR002509">
    <property type="entry name" value="NODB_dom"/>
</dbReference>
<protein>
    <submittedName>
        <fullName evidence="5">Peptidoglycan/xylan/chitin deacetylase, PgdA/CDA1 family</fullName>
    </submittedName>
</protein>